<comment type="caution">
    <text evidence="1">The sequence shown here is derived from an EMBL/GenBank/DDBJ whole genome shotgun (WGS) entry which is preliminary data.</text>
</comment>
<evidence type="ECO:0000313" key="2">
    <source>
        <dbReference type="Proteomes" id="UP001152747"/>
    </source>
</evidence>
<gene>
    <name evidence="1" type="ORF">CAMP_LOCUS16491</name>
</gene>
<dbReference type="Proteomes" id="UP001152747">
    <property type="component" value="Unassembled WGS sequence"/>
</dbReference>
<protein>
    <submittedName>
        <fullName evidence="1">Uncharacterized protein</fullName>
    </submittedName>
</protein>
<accession>A0A9P1J173</accession>
<name>A0A9P1J173_9PELO</name>
<evidence type="ECO:0000313" key="1">
    <source>
        <dbReference type="EMBL" id="CAI5453854.1"/>
    </source>
</evidence>
<dbReference type="OrthoDB" id="5871179at2759"/>
<proteinExistence type="predicted"/>
<dbReference type="EMBL" id="CANHGI010000005">
    <property type="protein sequence ID" value="CAI5453854.1"/>
    <property type="molecule type" value="Genomic_DNA"/>
</dbReference>
<organism evidence="1 2">
    <name type="scientific">Caenorhabditis angaria</name>
    <dbReference type="NCBI Taxonomy" id="860376"/>
    <lineage>
        <taxon>Eukaryota</taxon>
        <taxon>Metazoa</taxon>
        <taxon>Ecdysozoa</taxon>
        <taxon>Nematoda</taxon>
        <taxon>Chromadorea</taxon>
        <taxon>Rhabditida</taxon>
        <taxon>Rhabditina</taxon>
        <taxon>Rhabditomorpha</taxon>
        <taxon>Rhabditoidea</taxon>
        <taxon>Rhabditidae</taxon>
        <taxon>Peloderinae</taxon>
        <taxon>Caenorhabditis</taxon>
    </lineage>
</organism>
<keyword evidence="2" id="KW-1185">Reference proteome</keyword>
<dbReference type="AlphaFoldDB" id="A0A9P1J173"/>
<sequence length="70" mass="7783">MHHQPPNRERAFNLSVLMVSGPVRNLDPTTSFLTAAITRYTRRAGITAAAGTRLALSLLLEELFKFNSLK</sequence>
<reference evidence="1" key="1">
    <citation type="submission" date="2022-11" db="EMBL/GenBank/DDBJ databases">
        <authorList>
            <person name="Kikuchi T."/>
        </authorList>
    </citation>
    <scope>NUCLEOTIDE SEQUENCE</scope>
    <source>
        <strain evidence="1">PS1010</strain>
    </source>
</reference>